<evidence type="ECO:0000256" key="6">
    <source>
        <dbReference type="ARBA" id="ARBA00022741"/>
    </source>
</evidence>
<keyword evidence="4 12" id="KW-0963">Cytoplasm</keyword>
<feature type="binding site" evidence="12">
    <location>
        <begin position="31"/>
        <end position="38"/>
    </location>
    <ligand>
        <name>ATP</name>
        <dbReference type="ChEBI" id="CHEBI:30616"/>
    </ligand>
</feature>
<keyword evidence="16" id="KW-1185">Reference proteome</keyword>
<dbReference type="GO" id="GO:0005737">
    <property type="term" value="C:cytoplasm"/>
    <property type="evidence" value="ECO:0007669"/>
    <property type="project" value="UniProtKB-SubCell"/>
</dbReference>
<dbReference type="PANTHER" id="PTHR32182:SF0">
    <property type="entry name" value="DNA REPLICATION AND REPAIR PROTEIN RECF"/>
    <property type="match status" value="1"/>
</dbReference>
<evidence type="ECO:0000256" key="1">
    <source>
        <dbReference type="ARBA" id="ARBA00004496"/>
    </source>
</evidence>
<dbReference type="NCBIfam" id="TIGR00611">
    <property type="entry name" value="recf"/>
    <property type="match status" value="1"/>
</dbReference>
<dbReference type="RefSeq" id="WP_072792322.1">
    <property type="nucleotide sequence ID" value="NZ_FQUL01000045.1"/>
</dbReference>
<proteinExistence type="inferred from homology"/>
<sequence>MEVKALELVNFRNWLSVNIDFVPEGVTFVVGNNGQGKTNLVEGVFFALRARSFRAPTRDVLLGDQSSFFRVKATVQDGTREFDIDTAFYRSSDFTYLLNSKSLRSIHNLTNLFPVVVFQPEDLTLIKGAPSLRRDLLDDLISVLGGKGSFVVANYSRALSQRNALLRQSQGRLSPSISDTLAVWNERIAVLGEELALLRESLVVEMSHWIVDAYSKVATESLDLSLSYKRSWEGELREALEMSIEQDLRRLTTLVGPHRDELEIFSGAQLARHQASQGEVRAIAVSIRLATALLISQETGRTPLVILDDILSELDSDRSARLFMSLPKSQVFVTGTFVPDSLEVSQVLKVEDGKINYV</sequence>
<protein>
    <recommendedName>
        <fullName evidence="3 12">DNA replication and repair protein RecF</fullName>
    </recommendedName>
</protein>
<accession>A0A1M4XTS2</accession>
<dbReference type="Proteomes" id="UP000184295">
    <property type="component" value="Unassembled WGS sequence"/>
</dbReference>
<dbReference type="AlphaFoldDB" id="A0A1M4XTS2"/>
<dbReference type="GO" id="GO:0005524">
    <property type="term" value="F:ATP binding"/>
    <property type="evidence" value="ECO:0007669"/>
    <property type="project" value="UniProtKB-UniRule"/>
</dbReference>
<evidence type="ECO:0000256" key="10">
    <source>
        <dbReference type="ARBA" id="ARBA00023204"/>
    </source>
</evidence>
<keyword evidence="9 12" id="KW-0238">DNA-binding</keyword>
<dbReference type="Gene3D" id="3.40.50.300">
    <property type="entry name" value="P-loop containing nucleotide triphosphate hydrolases"/>
    <property type="match status" value="1"/>
</dbReference>
<keyword evidence="10 12" id="KW-0234">DNA repair</keyword>
<dbReference type="InterPro" id="IPR003395">
    <property type="entry name" value="RecF/RecN/SMC_N"/>
</dbReference>
<evidence type="ECO:0000256" key="2">
    <source>
        <dbReference type="ARBA" id="ARBA00008016"/>
    </source>
</evidence>
<evidence type="ECO:0000313" key="15">
    <source>
        <dbReference type="EMBL" id="SHE96899.1"/>
    </source>
</evidence>
<dbReference type="HAMAP" id="MF_00365">
    <property type="entry name" value="RecF"/>
    <property type="match status" value="1"/>
</dbReference>
<dbReference type="GO" id="GO:0006302">
    <property type="term" value="P:double-strand break repair"/>
    <property type="evidence" value="ECO:0007669"/>
    <property type="project" value="TreeGrafter"/>
</dbReference>
<feature type="domain" description="RecF/RecN/SMC N-terminal" evidence="14">
    <location>
        <begin position="3"/>
        <end position="334"/>
    </location>
</feature>
<dbReference type="PROSITE" id="PS00618">
    <property type="entry name" value="RECF_2"/>
    <property type="match status" value="1"/>
</dbReference>
<dbReference type="GO" id="GO:0000731">
    <property type="term" value="P:DNA synthesis involved in DNA repair"/>
    <property type="evidence" value="ECO:0007669"/>
    <property type="project" value="TreeGrafter"/>
</dbReference>
<dbReference type="GO" id="GO:0009432">
    <property type="term" value="P:SOS response"/>
    <property type="evidence" value="ECO:0007669"/>
    <property type="project" value="UniProtKB-UniRule"/>
</dbReference>
<dbReference type="InterPro" id="IPR018078">
    <property type="entry name" value="DNA-binding_RecF_CS"/>
</dbReference>
<dbReference type="InterPro" id="IPR027417">
    <property type="entry name" value="P-loop_NTPase"/>
</dbReference>
<evidence type="ECO:0000259" key="14">
    <source>
        <dbReference type="Pfam" id="PF02463"/>
    </source>
</evidence>
<dbReference type="PANTHER" id="PTHR32182">
    <property type="entry name" value="DNA REPLICATION AND REPAIR PROTEIN RECF"/>
    <property type="match status" value="1"/>
</dbReference>
<keyword evidence="5 12" id="KW-0235">DNA replication</keyword>
<keyword evidence="8 12" id="KW-0067">ATP-binding</keyword>
<evidence type="ECO:0000256" key="7">
    <source>
        <dbReference type="ARBA" id="ARBA00022763"/>
    </source>
</evidence>
<evidence type="ECO:0000256" key="13">
    <source>
        <dbReference type="RuleBase" id="RU000578"/>
    </source>
</evidence>
<comment type="function">
    <text evidence="11 12 13">The RecF protein is involved in DNA metabolism; it is required for DNA replication and normal SOS inducibility. RecF binds preferentially to single-stranded, linear DNA. It also seems to bind ATP.</text>
</comment>
<evidence type="ECO:0000256" key="3">
    <source>
        <dbReference type="ARBA" id="ARBA00020170"/>
    </source>
</evidence>
<name>A0A1M4XTS2_9ACTN</name>
<evidence type="ECO:0000256" key="11">
    <source>
        <dbReference type="ARBA" id="ARBA00025401"/>
    </source>
</evidence>
<dbReference type="Gene3D" id="1.20.1050.90">
    <property type="entry name" value="RecF/RecN/SMC, N-terminal domain"/>
    <property type="match status" value="1"/>
</dbReference>
<dbReference type="SUPFAM" id="SSF52540">
    <property type="entry name" value="P-loop containing nucleoside triphosphate hydrolases"/>
    <property type="match status" value="1"/>
</dbReference>
<dbReference type="OrthoDB" id="9803889at2"/>
<comment type="subcellular location">
    <subcellularLocation>
        <location evidence="1 12 13">Cytoplasm</location>
    </subcellularLocation>
</comment>
<evidence type="ECO:0000256" key="8">
    <source>
        <dbReference type="ARBA" id="ARBA00022840"/>
    </source>
</evidence>
<keyword evidence="12 13" id="KW-0742">SOS response</keyword>
<evidence type="ECO:0000313" key="16">
    <source>
        <dbReference type="Proteomes" id="UP000184295"/>
    </source>
</evidence>
<dbReference type="GO" id="GO:0003697">
    <property type="term" value="F:single-stranded DNA binding"/>
    <property type="evidence" value="ECO:0007669"/>
    <property type="project" value="UniProtKB-UniRule"/>
</dbReference>
<dbReference type="InterPro" id="IPR042174">
    <property type="entry name" value="RecF_2"/>
</dbReference>
<reference evidence="16" key="1">
    <citation type="submission" date="2016-11" db="EMBL/GenBank/DDBJ databases">
        <authorList>
            <person name="Varghese N."/>
            <person name="Submissions S."/>
        </authorList>
    </citation>
    <scope>NUCLEOTIDE SEQUENCE [LARGE SCALE GENOMIC DNA]</scope>
    <source>
        <strain evidence="16">DSM 19514</strain>
    </source>
</reference>
<dbReference type="Pfam" id="PF02463">
    <property type="entry name" value="SMC_N"/>
    <property type="match status" value="1"/>
</dbReference>
<evidence type="ECO:0000256" key="12">
    <source>
        <dbReference type="HAMAP-Rule" id="MF_00365"/>
    </source>
</evidence>
<organism evidence="15 16">
    <name type="scientific">Ferrithrix thermotolerans DSM 19514</name>
    <dbReference type="NCBI Taxonomy" id="1121881"/>
    <lineage>
        <taxon>Bacteria</taxon>
        <taxon>Bacillati</taxon>
        <taxon>Actinomycetota</taxon>
        <taxon>Acidimicrobiia</taxon>
        <taxon>Acidimicrobiales</taxon>
        <taxon>Acidimicrobiaceae</taxon>
        <taxon>Ferrithrix</taxon>
    </lineage>
</organism>
<evidence type="ECO:0000256" key="9">
    <source>
        <dbReference type="ARBA" id="ARBA00023125"/>
    </source>
</evidence>
<gene>
    <name evidence="12" type="primary">recF</name>
    <name evidence="15" type="ORF">SAMN02745225_02138</name>
</gene>
<keyword evidence="6 12" id="KW-0547">Nucleotide-binding</keyword>
<dbReference type="GO" id="GO:0006260">
    <property type="term" value="P:DNA replication"/>
    <property type="evidence" value="ECO:0007669"/>
    <property type="project" value="UniProtKB-UniRule"/>
</dbReference>
<dbReference type="InterPro" id="IPR001238">
    <property type="entry name" value="DNA-binding_RecF"/>
</dbReference>
<comment type="similarity">
    <text evidence="2 12 13">Belongs to the RecF family.</text>
</comment>
<evidence type="ECO:0000256" key="4">
    <source>
        <dbReference type="ARBA" id="ARBA00022490"/>
    </source>
</evidence>
<keyword evidence="7 12" id="KW-0227">DNA damage</keyword>
<dbReference type="EMBL" id="FQUL01000045">
    <property type="protein sequence ID" value="SHE96899.1"/>
    <property type="molecule type" value="Genomic_DNA"/>
</dbReference>
<evidence type="ECO:0000256" key="5">
    <source>
        <dbReference type="ARBA" id="ARBA00022705"/>
    </source>
</evidence>
<dbReference type="STRING" id="1121881.SAMN02745225_02138"/>